<keyword evidence="2" id="KW-1133">Transmembrane helix</keyword>
<dbReference type="Proteomes" id="UP000326837">
    <property type="component" value="Chromosome"/>
</dbReference>
<keyword evidence="4" id="KW-1185">Reference proteome</keyword>
<keyword evidence="2" id="KW-0812">Transmembrane</keyword>
<evidence type="ECO:0000313" key="3">
    <source>
        <dbReference type="EMBL" id="BBO33585.1"/>
    </source>
</evidence>
<evidence type="ECO:0000256" key="1">
    <source>
        <dbReference type="SAM" id="MobiDB-lite"/>
    </source>
</evidence>
<reference evidence="4" key="1">
    <citation type="submission" date="2019-10" db="EMBL/GenBank/DDBJ databases">
        <title>Lacipirellula parvula gen. nov., sp. nov., representing a lineage of planctomycetes widespread in freshwater anoxic habitats, and description of the family Lacipirellulaceae.</title>
        <authorList>
            <person name="Dedysh S.N."/>
            <person name="Kulichevskaya I.S."/>
            <person name="Beletsky A.V."/>
            <person name="Rakitin A.L."/>
            <person name="Mardanov A.V."/>
            <person name="Ivanova A.A."/>
            <person name="Saltykova V.X."/>
            <person name="Rijpstra W.I.C."/>
            <person name="Sinninghe Damste J.S."/>
            <person name="Ravin N.V."/>
        </authorList>
    </citation>
    <scope>NUCLEOTIDE SEQUENCE [LARGE SCALE GENOMIC DNA]</scope>
    <source>
        <strain evidence="4">PX69</strain>
    </source>
</reference>
<name>A0A5K7XB24_9BACT</name>
<evidence type="ECO:0000313" key="4">
    <source>
        <dbReference type="Proteomes" id="UP000326837"/>
    </source>
</evidence>
<dbReference type="KEGG" id="lpav:PLANPX_3197"/>
<sequence length="207" mass="23416">MIYPKNSDSFYGLYFPVTILQYARSLLFLRRAMLSIRRKIVGVPYSQTFVGKNGAAVAWTKAVVAQTADLPLVIRPCLMRVTFLLPPSKFATNPVGNDLDNLLKRFCDALVKTVSAKPKGKTVSSCRWRRRRPASSPTPKQAPNSNSFAGPQPSAQLVQHPMIGLDDWRQRAFTQHLLQIPLDRPRQRGQRHVVHAILERIFRARAN</sequence>
<dbReference type="AlphaFoldDB" id="A0A5K7XB24"/>
<gene>
    <name evidence="3" type="ORF">PLANPX_3197</name>
</gene>
<evidence type="ECO:0000256" key="2">
    <source>
        <dbReference type="SAM" id="Phobius"/>
    </source>
</evidence>
<feature type="transmembrane region" description="Helical" evidence="2">
    <location>
        <begin position="12"/>
        <end position="29"/>
    </location>
</feature>
<proteinExistence type="predicted"/>
<feature type="compositionally biased region" description="Polar residues" evidence="1">
    <location>
        <begin position="135"/>
        <end position="154"/>
    </location>
</feature>
<feature type="region of interest" description="Disordered" evidence="1">
    <location>
        <begin position="121"/>
        <end position="154"/>
    </location>
</feature>
<protein>
    <submittedName>
        <fullName evidence="3">Uncharacterized protein</fullName>
    </submittedName>
</protein>
<organism evidence="3 4">
    <name type="scientific">Lacipirellula parvula</name>
    <dbReference type="NCBI Taxonomy" id="2650471"/>
    <lineage>
        <taxon>Bacteria</taxon>
        <taxon>Pseudomonadati</taxon>
        <taxon>Planctomycetota</taxon>
        <taxon>Planctomycetia</taxon>
        <taxon>Pirellulales</taxon>
        <taxon>Lacipirellulaceae</taxon>
        <taxon>Lacipirellula</taxon>
    </lineage>
</organism>
<accession>A0A5K7XB24</accession>
<dbReference type="EMBL" id="AP021861">
    <property type="protein sequence ID" value="BBO33585.1"/>
    <property type="molecule type" value="Genomic_DNA"/>
</dbReference>
<keyword evidence="2" id="KW-0472">Membrane</keyword>